<proteinExistence type="predicted"/>
<evidence type="ECO:0000313" key="1">
    <source>
        <dbReference type="EMBL" id="KAK7274725.1"/>
    </source>
</evidence>
<dbReference type="EMBL" id="JAYWIO010000003">
    <property type="protein sequence ID" value="KAK7274725.1"/>
    <property type="molecule type" value="Genomic_DNA"/>
</dbReference>
<dbReference type="AlphaFoldDB" id="A0AAN9FJT2"/>
<sequence length="187" mass="20544">MDLSKLDEEDLALIDNLSPKQLESLMQGLDLIRARLKGKAPADVPETMQKEQTMHEMNIDAMGASASGVKNQENAPTTTVLEGKRSSENMASALELVKGLLDEAPKAPDVVVVQNEPAKNTEEVVQSGSQASISRVRLRACSSSSLAISFFDRSHKFIVVFPYPTPSPFEMNFTKQMHLFNITLPQL</sequence>
<gene>
    <name evidence="1" type="ORF">RIF29_15822</name>
</gene>
<accession>A0AAN9FJT2</accession>
<keyword evidence="2" id="KW-1185">Reference proteome</keyword>
<reference evidence="1 2" key="1">
    <citation type="submission" date="2024-01" db="EMBL/GenBank/DDBJ databases">
        <title>The genomes of 5 underutilized Papilionoideae crops provide insights into root nodulation and disease resistanc.</title>
        <authorList>
            <person name="Yuan L."/>
        </authorList>
    </citation>
    <scope>NUCLEOTIDE SEQUENCE [LARGE SCALE GENOMIC DNA]</scope>
    <source>
        <strain evidence="1">ZHUSHIDOU_FW_LH</strain>
        <tissue evidence="1">Leaf</tissue>
    </source>
</reference>
<dbReference type="Proteomes" id="UP001372338">
    <property type="component" value="Unassembled WGS sequence"/>
</dbReference>
<evidence type="ECO:0000313" key="2">
    <source>
        <dbReference type="Proteomes" id="UP001372338"/>
    </source>
</evidence>
<comment type="caution">
    <text evidence="1">The sequence shown here is derived from an EMBL/GenBank/DDBJ whole genome shotgun (WGS) entry which is preliminary data.</text>
</comment>
<name>A0AAN9FJT2_CROPI</name>
<organism evidence="1 2">
    <name type="scientific">Crotalaria pallida</name>
    <name type="common">Smooth rattlebox</name>
    <name type="synonym">Crotalaria striata</name>
    <dbReference type="NCBI Taxonomy" id="3830"/>
    <lineage>
        <taxon>Eukaryota</taxon>
        <taxon>Viridiplantae</taxon>
        <taxon>Streptophyta</taxon>
        <taxon>Embryophyta</taxon>
        <taxon>Tracheophyta</taxon>
        <taxon>Spermatophyta</taxon>
        <taxon>Magnoliopsida</taxon>
        <taxon>eudicotyledons</taxon>
        <taxon>Gunneridae</taxon>
        <taxon>Pentapetalae</taxon>
        <taxon>rosids</taxon>
        <taxon>fabids</taxon>
        <taxon>Fabales</taxon>
        <taxon>Fabaceae</taxon>
        <taxon>Papilionoideae</taxon>
        <taxon>50 kb inversion clade</taxon>
        <taxon>genistoids sensu lato</taxon>
        <taxon>core genistoids</taxon>
        <taxon>Crotalarieae</taxon>
        <taxon>Crotalaria</taxon>
    </lineage>
</organism>
<protein>
    <submittedName>
        <fullName evidence="1">Uncharacterized protein</fullName>
    </submittedName>
</protein>